<protein>
    <submittedName>
        <fullName evidence="2">Amidohydrolase family protein</fullName>
    </submittedName>
</protein>
<dbReference type="PANTHER" id="PTHR43135:SF3">
    <property type="entry name" value="ALPHA-D-RIBOSE 1-METHYLPHOSPHONATE 5-TRIPHOSPHATE DIPHOSPHATASE"/>
    <property type="match status" value="1"/>
</dbReference>
<dbReference type="InterPro" id="IPR051781">
    <property type="entry name" value="Metallo-dep_Hydrolase"/>
</dbReference>
<gene>
    <name evidence="2" type="ORF">KHA94_19400</name>
</gene>
<name>A0ABS5NY63_9BACI</name>
<dbReference type="Gene3D" id="2.30.40.10">
    <property type="entry name" value="Urease, subunit C, domain 1"/>
    <property type="match status" value="1"/>
</dbReference>
<organism evidence="2 3">
    <name type="scientific">Cytobacillus citreus</name>
    <dbReference type="NCBI Taxonomy" id="2833586"/>
    <lineage>
        <taxon>Bacteria</taxon>
        <taxon>Bacillati</taxon>
        <taxon>Bacillota</taxon>
        <taxon>Bacilli</taxon>
        <taxon>Bacillales</taxon>
        <taxon>Bacillaceae</taxon>
        <taxon>Cytobacillus</taxon>
    </lineage>
</organism>
<dbReference type="InterPro" id="IPR032466">
    <property type="entry name" value="Metal_Hydrolase"/>
</dbReference>
<evidence type="ECO:0000313" key="3">
    <source>
        <dbReference type="Proteomes" id="UP000681027"/>
    </source>
</evidence>
<evidence type="ECO:0000313" key="2">
    <source>
        <dbReference type="EMBL" id="MBS4192329.1"/>
    </source>
</evidence>
<dbReference type="InterPro" id="IPR006680">
    <property type="entry name" value="Amidohydro-rel"/>
</dbReference>
<accession>A0ABS5NY63</accession>
<dbReference type="CDD" id="cd01299">
    <property type="entry name" value="Met_dep_hydrolase_A"/>
    <property type="match status" value="1"/>
</dbReference>
<reference evidence="2 3" key="1">
    <citation type="submission" date="2021-05" db="EMBL/GenBank/DDBJ databases">
        <title>Novel Bacillus species.</title>
        <authorList>
            <person name="Liu G."/>
        </authorList>
    </citation>
    <scope>NUCLEOTIDE SEQUENCE [LARGE SCALE GENOMIC DNA]</scope>
    <source>
        <strain evidence="2 3">FJAT-49705</strain>
    </source>
</reference>
<dbReference type="PANTHER" id="PTHR43135">
    <property type="entry name" value="ALPHA-D-RIBOSE 1-METHYLPHOSPHONATE 5-TRIPHOSPHATE DIPHOSPHATASE"/>
    <property type="match status" value="1"/>
</dbReference>
<dbReference type="InterPro" id="IPR057744">
    <property type="entry name" value="OTAase-like"/>
</dbReference>
<evidence type="ECO:0000259" key="1">
    <source>
        <dbReference type="Pfam" id="PF01979"/>
    </source>
</evidence>
<comment type="caution">
    <text evidence="2">The sequence shown here is derived from an EMBL/GenBank/DDBJ whole genome shotgun (WGS) entry which is preliminary data.</text>
</comment>
<dbReference type="EMBL" id="JAGYPM010000004">
    <property type="protein sequence ID" value="MBS4192329.1"/>
    <property type="molecule type" value="Genomic_DNA"/>
</dbReference>
<dbReference type="SUPFAM" id="SSF51338">
    <property type="entry name" value="Composite domain of metallo-dependent hydrolases"/>
    <property type="match status" value="1"/>
</dbReference>
<dbReference type="InterPro" id="IPR011059">
    <property type="entry name" value="Metal-dep_hydrolase_composite"/>
</dbReference>
<feature type="domain" description="Amidohydrolase-related" evidence="1">
    <location>
        <begin position="53"/>
        <end position="389"/>
    </location>
</feature>
<keyword evidence="3" id="KW-1185">Reference proteome</keyword>
<proteinExistence type="predicted"/>
<dbReference type="Pfam" id="PF01979">
    <property type="entry name" value="Amidohydro_1"/>
    <property type="match status" value="1"/>
</dbReference>
<dbReference type="Gene3D" id="3.20.20.140">
    <property type="entry name" value="Metal-dependent hydrolases"/>
    <property type="match status" value="1"/>
</dbReference>
<dbReference type="SUPFAM" id="SSF51556">
    <property type="entry name" value="Metallo-dependent hydrolases"/>
    <property type="match status" value="1"/>
</dbReference>
<dbReference type="RefSeq" id="WP_213103750.1">
    <property type="nucleotide sequence ID" value="NZ_JAGYPM010000004.1"/>
</dbReference>
<dbReference type="Proteomes" id="UP000681027">
    <property type="component" value="Unassembled WGS sequence"/>
</dbReference>
<sequence length="419" mass="45397">MKIAYLVNQLFDGRSPGYKQDVAILVEDGIIQDVIGKYEVPSHYLIEDLGNLFVLPGLIDCHVHLVWNGSQDPNSIMVHEFNEKTAARVAEHARETLMHGVTTVRDAGGDYKAVFPVRDLIEENVIRGSRILASGNPIMMTGGHCHDLGFEIDGPHEARKGTRKMMKSGADLIKVMAGGGCYGKWESPDWPQLTVEELSAIAEEAHHGGRKVAAHAEGLQSIINVVEAGVDTIEHGNMMTAEVAKVIADKKIMVVPTIATFYLLATLGEEKGVPDYAIRKAQEILSGSYKVIQYAKDYGIQLAAGTDCGAPGFPHGALVFELEVLVHAGLTPLEALRTATSNASKACGIEQNLGTIESGKIADFIGIKNDPLISISALREVDTVVKNGNLEKRHGFGKETEKDFSTLNILNSHKVLETK</sequence>